<proteinExistence type="predicted"/>
<dbReference type="EMBL" id="KY290948">
    <property type="protein sequence ID" value="APU00531.1"/>
    <property type="molecule type" value="Genomic_DNA"/>
</dbReference>
<dbReference type="PROSITE" id="PS51354">
    <property type="entry name" value="GLUTAREDOXIN_2"/>
    <property type="match status" value="1"/>
</dbReference>
<accession>A0A219Y991</accession>
<dbReference type="Proteomes" id="UP000222894">
    <property type="component" value="Genome"/>
</dbReference>
<dbReference type="InterPro" id="IPR036249">
    <property type="entry name" value="Thioredoxin-like_sf"/>
</dbReference>
<dbReference type="Gene3D" id="3.40.30.10">
    <property type="entry name" value="Glutaredoxin"/>
    <property type="match status" value="1"/>
</dbReference>
<dbReference type="SUPFAM" id="SSF52833">
    <property type="entry name" value="Thioredoxin-like"/>
    <property type="match status" value="1"/>
</dbReference>
<evidence type="ECO:0000313" key="1">
    <source>
        <dbReference type="EMBL" id="APU00531.1"/>
    </source>
</evidence>
<organism evidence="1 2">
    <name type="scientific">Aeromonas phage 44RR2.8t.2</name>
    <dbReference type="NCBI Taxonomy" id="1932900"/>
    <lineage>
        <taxon>Viruses</taxon>
        <taxon>Duplodnaviria</taxon>
        <taxon>Heunggongvirae</taxon>
        <taxon>Uroviricota</taxon>
        <taxon>Caudoviricetes</taxon>
        <taxon>Pantevenvirales</taxon>
        <taxon>Straboviridae</taxon>
        <taxon>Biquartavirus</taxon>
        <taxon>Biquartavirus 44RR2</taxon>
    </lineage>
</organism>
<reference evidence="1 2" key="1">
    <citation type="journal article" date="2017" name="Sci. Rep.">
        <title>Characterization and diversity of phages infecting Aeromonas salmonicida subsp. salmonicida.</title>
        <authorList>
            <person name="Vincent A.T."/>
            <person name="Paquet V.E."/>
            <person name="Bernatchez A."/>
            <person name="Tremblay D.M."/>
            <person name="Moineau S."/>
            <person name="Charette S.J."/>
        </authorList>
    </citation>
    <scope>NUCLEOTIDE SEQUENCE [LARGE SCALE GENOMIC DNA]</scope>
</reference>
<name>A0A219Y991_9CAUD</name>
<evidence type="ECO:0000313" key="2">
    <source>
        <dbReference type="Proteomes" id="UP000222894"/>
    </source>
</evidence>
<sequence length="91" mass="10197">MIEIYGIVSETSRCPACDVITKRLDEDDIDYTIKTVLRDAETELGFEYDRAVINELRDRINQPKGALSLPKVFVNGAFIGGAQALLDYLDN</sequence>
<protein>
    <submittedName>
        <fullName evidence="1">Glutaredoxin</fullName>
    </submittedName>
</protein>